<dbReference type="AlphaFoldDB" id="A0A538U0C2"/>
<reference evidence="1 2" key="1">
    <citation type="journal article" date="2019" name="Nat. Microbiol.">
        <title>Mediterranean grassland soil C-N compound turnover is dependent on rainfall and depth, and is mediated by genomically divergent microorganisms.</title>
        <authorList>
            <person name="Diamond S."/>
            <person name="Andeer P.F."/>
            <person name="Li Z."/>
            <person name="Crits-Christoph A."/>
            <person name="Burstein D."/>
            <person name="Anantharaman K."/>
            <person name="Lane K.R."/>
            <person name="Thomas B.C."/>
            <person name="Pan C."/>
            <person name="Northen T.R."/>
            <person name="Banfield J.F."/>
        </authorList>
    </citation>
    <scope>NUCLEOTIDE SEQUENCE [LARGE SCALE GENOMIC DNA]</scope>
    <source>
        <strain evidence="1">WS_10</strain>
    </source>
</reference>
<evidence type="ECO:0000313" key="1">
    <source>
        <dbReference type="EMBL" id="TMQ69229.1"/>
    </source>
</evidence>
<gene>
    <name evidence="1" type="ORF">E6K80_12400</name>
</gene>
<sequence length="170" mass="18501">MSRWTVARIVDGRRRASLVELAAIGAAVARDIRMHAYPAGDPIRDAGQQRLLDRFRARLHTGLAVRTEVPLPIESDLRAWDAVVRGADWRRPAEAETVLDDIQALERRLALKVRDGGVDGVILVIADTARNRLALAAAPGSFLGFDRNARRVLSALANGRDPGGSSLILL</sequence>
<protein>
    <submittedName>
        <fullName evidence="1">Uncharacterized protein</fullName>
    </submittedName>
</protein>
<proteinExistence type="predicted"/>
<dbReference type="Proteomes" id="UP000319836">
    <property type="component" value="Unassembled WGS sequence"/>
</dbReference>
<organism evidence="1 2">
    <name type="scientific">Eiseniibacteriota bacterium</name>
    <dbReference type="NCBI Taxonomy" id="2212470"/>
    <lineage>
        <taxon>Bacteria</taxon>
        <taxon>Candidatus Eiseniibacteriota</taxon>
    </lineage>
</organism>
<accession>A0A538U0C2</accession>
<name>A0A538U0C2_UNCEI</name>
<dbReference type="EMBL" id="VBPA01000323">
    <property type="protein sequence ID" value="TMQ69229.1"/>
    <property type="molecule type" value="Genomic_DNA"/>
</dbReference>
<comment type="caution">
    <text evidence="1">The sequence shown here is derived from an EMBL/GenBank/DDBJ whole genome shotgun (WGS) entry which is preliminary data.</text>
</comment>
<evidence type="ECO:0000313" key="2">
    <source>
        <dbReference type="Proteomes" id="UP000319836"/>
    </source>
</evidence>